<dbReference type="RefSeq" id="XP_018186150.1">
    <property type="nucleotide sequence ID" value="XM_018334426.1"/>
</dbReference>
<dbReference type="EMBL" id="KV407462">
    <property type="protein sequence ID" value="KZF20595.1"/>
    <property type="molecule type" value="Genomic_DNA"/>
</dbReference>
<dbReference type="OrthoDB" id="2367685at2759"/>
<dbReference type="GeneID" id="28899563"/>
<dbReference type="PROSITE" id="PS50020">
    <property type="entry name" value="WW_DOMAIN_2"/>
    <property type="match status" value="1"/>
</dbReference>
<feature type="region of interest" description="Disordered" evidence="1">
    <location>
        <begin position="118"/>
        <end position="422"/>
    </location>
</feature>
<organism evidence="3 4">
    <name type="scientific">Xylona heveae (strain CBS 132557 / TC161)</name>
    <dbReference type="NCBI Taxonomy" id="1328760"/>
    <lineage>
        <taxon>Eukaryota</taxon>
        <taxon>Fungi</taxon>
        <taxon>Dikarya</taxon>
        <taxon>Ascomycota</taxon>
        <taxon>Pezizomycotina</taxon>
        <taxon>Xylonomycetes</taxon>
        <taxon>Xylonales</taxon>
        <taxon>Xylonaceae</taxon>
        <taxon>Xylona</taxon>
    </lineage>
</organism>
<evidence type="ECO:0000256" key="1">
    <source>
        <dbReference type="SAM" id="MobiDB-lite"/>
    </source>
</evidence>
<dbReference type="PROSITE" id="PS01159">
    <property type="entry name" value="WW_DOMAIN_1"/>
    <property type="match status" value="1"/>
</dbReference>
<sequence>MVQDTGADEAGPSEAPPPLPEGWTAQWEGKTRKYYYVQISTGVSQWEVPTEPAPTVPTPGGTPQQTTDPFQKPSDPLQSAPEAEAGTARGFEGGSEPYGQDRGLVSDLATNMIFGKQNKQSHSGLGGLASSFLGGHGSQGSSQQQSSHSGGGLVGQIAGSLLGGHKPHGQQQQQQQQQQTASSTGHSQSNLMGIAGSILGGHTPQHQNQQSGYGYSSGGHSTSGGSAYTGQAPPAQYQPSGQHSTGTTPSHFGSSGTSQQHHGVQQYGTTSQHGYDGGSQYGQPSSGPYNPQQEHQGGFGGHHGQTSSQYGQHGGYGSPALGGGHNQPYGHQQSQHQYPPAPGTEPSYGHNQAYSQQASYDYPPPPPLSSHPQHQGGMPGQYPPGHGGYSELSGNQPGHGGSGYGQGGGYGNYGGPPAPEWR</sequence>
<dbReference type="Pfam" id="PF00397">
    <property type="entry name" value="WW"/>
    <property type="match status" value="1"/>
</dbReference>
<dbReference type="InParanoid" id="A0A165AJS7"/>
<protein>
    <recommendedName>
        <fullName evidence="2">WW domain-containing protein</fullName>
    </recommendedName>
</protein>
<feature type="compositionally biased region" description="Low complexity" evidence="1">
    <location>
        <begin position="58"/>
        <end position="67"/>
    </location>
</feature>
<accession>A0A165AJS7</accession>
<feature type="region of interest" description="Disordered" evidence="1">
    <location>
        <begin position="44"/>
        <end position="103"/>
    </location>
</feature>
<feature type="compositionally biased region" description="Polar residues" evidence="1">
    <location>
        <begin position="180"/>
        <end position="191"/>
    </location>
</feature>
<evidence type="ECO:0000313" key="4">
    <source>
        <dbReference type="Proteomes" id="UP000076632"/>
    </source>
</evidence>
<feature type="domain" description="WW" evidence="2">
    <location>
        <begin position="17"/>
        <end position="51"/>
    </location>
</feature>
<dbReference type="SUPFAM" id="SSF51045">
    <property type="entry name" value="WW domain"/>
    <property type="match status" value="1"/>
</dbReference>
<feature type="compositionally biased region" description="Gly residues" evidence="1">
    <location>
        <begin position="397"/>
        <end position="414"/>
    </location>
</feature>
<feature type="compositionally biased region" description="Gly residues" evidence="1">
    <location>
        <begin position="312"/>
        <end position="325"/>
    </location>
</feature>
<feature type="compositionally biased region" description="Low complexity" evidence="1">
    <location>
        <begin position="170"/>
        <end position="179"/>
    </location>
</feature>
<dbReference type="InterPro" id="IPR036020">
    <property type="entry name" value="WW_dom_sf"/>
</dbReference>
<dbReference type="SMART" id="SM00456">
    <property type="entry name" value="WW"/>
    <property type="match status" value="1"/>
</dbReference>
<proteinExistence type="predicted"/>
<reference evidence="3 4" key="1">
    <citation type="journal article" date="2016" name="Fungal Biol.">
        <title>The genome of Xylona heveae provides a window into fungal endophytism.</title>
        <authorList>
            <person name="Gazis R."/>
            <person name="Kuo A."/>
            <person name="Riley R."/>
            <person name="LaButti K."/>
            <person name="Lipzen A."/>
            <person name="Lin J."/>
            <person name="Amirebrahimi M."/>
            <person name="Hesse C.N."/>
            <person name="Spatafora J.W."/>
            <person name="Henrissat B."/>
            <person name="Hainaut M."/>
            <person name="Grigoriev I.V."/>
            <person name="Hibbett D.S."/>
        </authorList>
    </citation>
    <scope>NUCLEOTIDE SEQUENCE [LARGE SCALE GENOMIC DNA]</scope>
    <source>
        <strain evidence="3 4">TC161</strain>
    </source>
</reference>
<gene>
    <name evidence="3" type="ORF">L228DRAFT_262528</name>
</gene>
<feature type="compositionally biased region" description="Low complexity" evidence="1">
    <location>
        <begin position="211"/>
        <end position="230"/>
    </location>
</feature>
<feature type="compositionally biased region" description="Polar residues" evidence="1">
    <location>
        <begin position="237"/>
        <end position="273"/>
    </location>
</feature>
<feature type="compositionally biased region" description="Low complexity" evidence="1">
    <location>
        <begin position="128"/>
        <end position="148"/>
    </location>
</feature>
<dbReference type="AlphaFoldDB" id="A0A165AJS7"/>
<name>A0A165AJS7_XYLHT</name>
<evidence type="ECO:0000313" key="3">
    <source>
        <dbReference type="EMBL" id="KZF20595.1"/>
    </source>
</evidence>
<dbReference type="Proteomes" id="UP000076632">
    <property type="component" value="Unassembled WGS sequence"/>
</dbReference>
<dbReference type="STRING" id="1328760.A0A165AJS7"/>
<feature type="compositionally biased region" description="Low complexity" evidence="1">
    <location>
        <begin position="281"/>
        <end position="296"/>
    </location>
</feature>
<keyword evidence="4" id="KW-1185">Reference proteome</keyword>
<feature type="region of interest" description="Disordered" evidence="1">
    <location>
        <begin position="1"/>
        <end position="24"/>
    </location>
</feature>
<dbReference type="InterPro" id="IPR001202">
    <property type="entry name" value="WW_dom"/>
</dbReference>
<dbReference type="OMA" id="YYVQLAT"/>
<dbReference type="Gene3D" id="2.20.70.10">
    <property type="match status" value="1"/>
</dbReference>
<evidence type="ECO:0000259" key="2">
    <source>
        <dbReference type="PROSITE" id="PS50020"/>
    </source>
</evidence>